<evidence type="ECO:0000313" key="6">
    <source>
        <dbReference type="Proteomes" id="UP000620366"/>
    </source>
</evidence>
<dbReference type="GO" id="GO:0031388">
    <property type="term" value="P:organic acid phosphorylation"/>
    <property type="evidence" value="ECO:0007669"/>
    <property type="project" value="UniProtKB-UniRule"/>
</dbReference>
<sequence>MKKFLLIPDSFKGTMSSQEICDIMQRAITHNIPGAEIIKIPVADGGEGSVDAFLSALSGERRSVTVSGPFGESVAACYGVVDGGSTAVIEMAACAGLPLVGDHPDPLRATTYGVGELIAHAAKSGCKKIIVGLGGSATNDAGAGAASALGVCFSNAAGETFVPTGGTLERVAHIDLSGLMTELSSVEILTMCDIDNPLFGETGAAHVFAPQKGADEEMVRQLDRGLRHMDEVVRRDLGRDLAGTPGAGAAGGMGFGMLAFLSSKLQMGIETVLDTVRFDELLDGVDLVLTGEGKIDSQSIRGKVVIGVAARTQRAGVPLIAIVGDIGDGAEAAYDRGVSGIFSINRVAVPYREAKLRAHDDLYLTVDNLFHFLGVVHR</sequence>
<dbReference type="SUPFAM" id="SSF110738">
    <property type="entry name" value="Glycerate kinase I"/>
    <property type="match status" value="1"/>
</dbReference>
<dbReference type="Proteomes" id="UP000620366">
    <property type="component" value="Unassembled WGS sequence"/>
</dbReference>
<keyword evidence="6" id="KW-1185">Reference proteome</keyword>
<protein>
    <submittedName>
        <fullName evidence="5">Glycerate kinase</fullName>
    </submittedName>
</protein>
<dbReference type="PANTHER" id="PTHR21599:SF0">
    <property type="entry name" value="GLYCERATE KINASE"/>
    <property type="match status" value="1"/>
</dbReference>
<name>A0A926HU17_9FIRM</name>
<evidence type="ECO:0000256" key="4">
    <source>
        <dbReference type="PIRNR" id="PIRNR006078"/>
    </source>
</evidence>
<dbReference type="Gene3D" id="3.90.1510.10">
    <property type="entry name" value="Glycerate kinase, domain 2"/>
    <property type="match status" value="1"/>
</dbReference>
<evidence type="ECO:0000313" key="5">
    <source>
        <dbReference type="EMBL" id="MBC8535475.1"/>
    </source>
</evidence>
<dbReference type="PIRSF" id="PIRSF006078">
    <property type="entry name" value="GlxK"/>
    <property type="match status" value="1"/>
</dbReference>
<proteinExistence type="inferred from homology"/>
<evidence type="ECO:0000256" key="1">
    <source>
        <dbReference type="ARBA" id="ARBA00006284"/>
    </source>
</evidence>
<keyword evidence="2 4" id="KW-0808">Transferase</keyword>
<evidence type="ECO:0000256" key="3">
    <source>
        <dbReference type="ARBA" id="ARBA00022777"/>
    </source>
</evidence>
<evidence type="ECO:0000256" key="2">
    <source>
        <dbReference type="ARBA" id="ARBA00022679"/>
    </source>
</evidence>
<gene>
    <name evidence="5" type="ORF">H8695_02045</name>
</gene>
<comment type="similarity">
    <text evidence="1 4">Belongs to the glycerate kinase type-1 family.</text>
</comment>
<dbReference type="InterPro" id="IPR036129">
    <property type="entry name" value="Glycerate_kinase_sf"/>
</dbReference>
<accession>A0A926HU17</accession>
<comment type="caution">
    <text evidence="5">The sequence shown here is derived from an EMBL/GenBank/DDBJ whole genome shotgun (WGS) entry which is preliminary data.</text>
</comment>
<dbReference type="GO" id="GO:0008887">
    <property type="term" value="F:glycerate kinase activity"/>
    <property type="evidence" value="ECO:0007669"/>
    <property type="project" value="UniProtKB-UniRule"/>
</dbReference>
<dbReference type="NCBIfam" id="TIGR00045">
    <property type="entry name" value="glycerate kinase"/>
    <property type="match status" value="1"/>
</dbReference>
<dbReference type="Gene3D" id="3.40.50.10350">
    <property type="entry name" value="Glycerate kinase, domain 1"/>
    <property type="match status" value="1"/>
</dbReference>
<dbReference type="InterPro" id="IPR018197">
    <property type="entry name" value="Glycerate_kinase_RE-like"/>
</dbReference>
<reference evidence="5" key="1">
    <citation type="submission" date="2020-08" db="EMBL/GenBank/DDBJ databases">
        <title>Genome public.</title>
        <authorList>
            <person name="Liu C."/>
            <person name="Sun Q."/>
        </authorList>
    </citation>
    <scope>NUCLEOTIDE SEQUENCE</scope>
    <source>
        <strain evidence="5">BX7</strain>
    </source>
</reference>
<dbReference type="AlphaFoldDB" id="A0A926HU17"/>
<dbReference type="PANTHER" id="PTHR21599">
    <property type="entry name" value="GLYCERATE KINASE"/>
    <property type="match status" value="1"/>
</dbReference>
<keyword evidence="3 4" id="KW-0418">Kinase</keyword>
<dbReference type="InterPro" id="IPR004381">
    <property type="entry name" value="Glycerate_kinase"/>
</dbReference>
<dbReference type="EMBL" id="JACRSP010000001">
    <property type="protein sequence ID" value="MBC8535475.1"/>
    <property type="molecule type" value="Genomic_DNA"/>
</dbReference>
<organism evidence="5 6">
    <name type="scientific">Feifania hominis</name>
    <dbReference type="NCBI Taxonomy" id="2763660"/>
    <lineage>
        <taxon>Bacteria</taxon>
        <taxon>Bacillati</taxon>
        <taxon>Bacillota</taxon>
        <taxon>Clostridia</taxon>
        <taxon>Eubacteriales</taxon>
        <taxon>Feifaniaceae</taxon>
        <taxon>Feifania</taxon>
    </lineage>
</organism>
<dbReference type="RefSeq" id="WP_249299204.1">
    <property type="nucleotide sequence ID" value="NZ_JACRSP010000001.1"/>
</dbReference>
<dbReference type="Pfam" id="PF02595">
    <property type="entry name" value="Gly_kinase"/>
    <property type="match status" value="1"/>
</dbReference>
<dbReference type="InterPro" id="IPR018193">
    <property type="entry name" value="Glyc_kinase_flavodox-like_fold"/>
</dbReference>